<dbReference type="AlphaFoldDB" id="A0A540VAC8"/>
<dbReference type="Pfam" id="PF02223">
    <property type="entry name" value="Thymidylate_kin"/>
    <property type="match status" value="1"/>
</dbReference>
<dbReference type="EMBL" id="VIGC01000034">
    <property type="protein sequence ID" value="TQE93718.1"/>
    <property type="molecule type" value="Genomic_DNA"/>
</dbReference>
<organism evidence="13 14">
    <name type="scientific">Litorilinea aerophila</name>
    <dbReference type="NCBI Taxonomy" id="1204385"/>
    <lineage>
        <taxon>Bacteria</taxon>
        <taxon>Bacillati</taxon>
        <taxon>Chloroflexota</taxon>
        <taxon>Caldilineae</taxon>
        <taxon>Caldilineales</taxon>
        <taxon>Caldilineaceae</taxon>
        <taxon>Litorilinea</taxon>
    </lineage>
</organism>
<dbReference type="SUPFAM" id="SSF52540">
    <property type="entry name" value="P-loop containing nucleoside triphosphate hydrolases"/>
    <property type="match status" value="1"/>
</dbReference>
<evidence type="ECO:0000313" key="14">
    <source>
        <dbReference type="Proteomes" id="UP000317371"/>
    </source>
</evidence>
<comment type="function">
    <text evidence="10 11">Phosphorylation of dTMP to form dTDP in both de novo and salvage pathways of dTTP synthesis.</text>
</comment>
<dbReference type="Proteomes" id="UP000317371">
    <property type="component" value="Unassembled WGS sequence"/>
</dbReference>
<dbReference type="HAMAP" id="MF_00165">
    <property type="entry name" value="Thymidylate_kinase"/>
    <property type="match status" value="1"/>
</dbReference>
<evidence type="ECO:0000256" key="4">
    <source>
        <dbReference type="ARBA" id="ARBA00022679"/>
    </source>
</evidence>
<evidence type="ECO:0000256" key="2">
    <source>
        <dbReference type="ARBA" id="ARBA00012980"/>
    </source>
</evidence>
<sequence>MGLLITFEGPEGSGKSTQIRLLAQALADQGLPVLTTREPGGTAIGNAIRALLLDPVHSEMSPRAETLLFTAARAQLVDEIIRPALAAGQIVLCDRYADSTLAYQGYGHGQSLEELRRLNQYATGGLQPDLTIYLDLDPELGLARKQAGAQQEWNRMEEQALDFHRAVRQGYLALAAQEPGRWLVIDATRPVDWVQRAIWQRVEPVCRAHGTV</sequence>
<name>A0A540VAC8_9CHLR</name>
<dbReference type="RefSeq" id="WP_141611956.1">
    <property type="nucleotide sequence ID" value="NZ_VIGC02000034.1"/>
</dbReference>
<reference evidence="13 14" key="1">
    <citation type="submission" date="2019-06" db="EMBL/GenBank/DDBJ databases">
        <title>Genome sequence of Litorilinea aerophila BAA-2444.</title>
        <authorList>
            <person name="Maclea K.S."/>
            <person name="Maurais E.G."/>
            <person name="Iannazzi L.C."/>
        </authorList>
    </citation>
    <scope>NUCLEOTIDE SEQUENCE [LARGE SCALE GENOMIC DNA]</scope>
    <source>
        <strain evidence="13 14">ATCC BAA-2444</strain>
    </source>
</reference>
<evidence type="ECO:0000256" key="1">
    <source>
        <dbReference type="ARBA" id="ARBA00009776"/>
    </source>
</evidence>
<dbReference type="PANTHER" id="PTHR10344">
    <property type="entry name" value="THYMIDYLATE KINASE"/>
    <property type="match status" value="1"/>
</dbReference>
<dbReference type="FunCoup" id="A0A540VAC8">
    <property type="interactions" value="334"/>
</dbReference>
<dbReference type="GO" id="GO:0006233">
    <property type="term" value="P:dTDP biosynthetic process"/>
    <property type="evidence" value="ECO:0007669"/>
    <property type="project" value="InterPro"/>
</dbReference>
<feature type="domain" description="Thymidylate kinase-like" evidence="12">
    <location>
        <begin position="7"/>
        <end position="198"/>
    </location>
</feature>
<keyword evidence="5 11" id="KW-0545">Nucleotide biosynthesis</keyword>
<dbReference type="InterPro" id="IPR027417">
    <property type="entry name" value="P-loop_NTPase"/>
</dbReference>
<dbReference type="NCBIfam" id="TIGR00041">
    <property type="entry name" value="DTMP_kinase"/>
    <property type="match status" value="1"/>
</dbReference>
<evidence type="ECO:0000256" key="8">
    <source>
        <dbReference type="ARBA" id="ARBA00022840"/>
    </source>
</evidence>
<proteinExistence type="inferred from homology"/>
<protein>
    <recommendedName>
        <fullName evidence="3 11">Thymidylate kinase</fullName>
        <ecNumber evidence="2 11">2.7.4.9</ecNumber>
    </recommendedName>
    <alternativeName>
        <fullName evidence="11">dTMP kinase</fullName>
    </alternativeName>
</protein>
<dbReference type="Gene3D" id="3.40.50.300">
    <property type="entry name" value="P-loop containing nucleotide triphosphate hydrolases"/>
    <property type="match status" value="1"/>
</dbReference>
<keyword evidence="6 11" id="KW-0547">Nucleotide-binding</keyword>
<dbReference type="CDD" id="cd01672">
    <property type="entry name" value="TMPK"/>
    <property type="match status" value="1"/>
</dbReference>
<dbReference type="InParanoid" id="A0A540VAC8"/>
<evidence type="ECO:0000259" key="12">
    <source>
        <dbReference type="Pfam" id="PF02223"/>
    </source>
</evidence>
<evidence type="ECO:0000256" key="5">
    <source>
        <dbReference type="ARBA" id="ARBA00022727"/>
    </source>
</evidence>
<keyword evidence="7 11" id="KW-0418">Kinase</keyword>
<comment type="similarity">
    <text evidence="1 11">Belongs to the thymidylate kinase family.</text>
</comment>
<dbReference type="GO" id="GO:0005524">
    <property type="term" value="F:ATP binding"/>
    <property type="evidence" value="ECO:0007669"/>
    <property type="project" value="UniProtKB-UniRule"/>
</dbReference>
<evidence type="ECO:0000256" key="11">
    <source>
        <dbReference type="HAMAP-Rule" id="MF_00165"/>
    </source>
</evidence>
<dbReference type="InterPro" id="IPR018094">
    <property type="entry name" value="Thymidylate_kinase"/>
</dbReference>
<comment type="catalytic activity">
    <reaction evidence="9 11">
        <text>dTMP + ATP = dTDP + ADP</text>
        <dbReference type="Rhea" id="RHEA:13517"/>
        <dbReference type="ChEBI" id="CHEBI:30616"/>
        <dbReference type="ChEBI" id="CHEBI:58369"/>
        <dbReference type="ChEBI" id="CHEBI:63528"/>
        <dbReference type="ChEBI" id="CHEBI:456216"/>
        <dbReference type="EC" id="2.7.4.9"/>
    </reaction>
</comment>
<feature type="binding site" evidence="11">
    <location>
        <begin position="9"/>
        <end position="16"/>
    </location>
    <ligand>
        <name>ATP</name>
        <dbReference type="ChEBI" id="CHEBI:30616"/>
    </ligand>
</feature>
<dbReference type="InterPro" id="IPR039430">
    <property type="entry name" value="Thymidylate_kin-like_dom"/>
</dbReference>
<evidence type="ECO:0000256" key="7">
    <source>
        <dbReference type="ARBA" id="ARBA00022777"/>
    </source>
</evidence>
<evidence type="ECO:0000256" key="6">
    <source>
        <dbReference type="ARBA" id="ARBA00022741"/>
    </source>
</evidence>
<dbReference type="PROSITE" id="PS01331">
    <property type="entry name" value="THYMIDYLATE_KINASE"/>
    <property type="match status" value="1"/>
</dbReference>
<dbReference type="GO" id="GO:0006235">
    <property type="term" value="P:dTTP biosynthetic process"/>
    <property type="evidence" value="ECO:0007669"/>
    <property type="project" value="UniProtKB-UniRule"/>
</dbReference>
<dbReference type="FunFam" id="3.40.50.300:FF:000225">
    <property type="entry name" value="Thymidylate kinase"/>
    <property type="match status" value="1"/>
</dbReference>
<dbReference type="PANTHER" id="PTHR10344:SF4">
    <property type="entry name" value="UMP-CMP KINASE 2, MITOCHONDRIAL"/>
    <property type="match status" value="1"/>
</dbReference>
<dbReference type="OrthoDB" id="9774907at2"/>
<dbReference type="GO" id="GO:0006227">
    <property type="term" value="P:dUDP biosynthetic process"/>
    <property type="evidence" value="ECO:0007669"/>
    <property type="project" value="TreeGrafter"/>
</dbReference>
<evidence type="ECO:0000313" key="13">
    <source>
        <dbReference type="EMBL" id="TQE93718.1"/>
    </source>
</evidence>
<evidence type="ECO:0000256" key="10">
    <source>
        <dbReference type="ARBA" id="ARBA00057735"/>
    </source>
</evidence>
<keyword evidence="14" id="KW-1185">Reference proteome</keyword>
<gene>
    <name evidence="11" type="primary">tmk</name>
    <name evidence="13" type="ORF">FKZ61_20115</name>
</gene>
<evidence type="ECO:0000256" key="3">
    <source>
        <dbReference type="ARBA" id="ARBA00017144"/>
    </source>
</evidence>
<keyword evidence="8 11" id="KW-0067">ATP-binding</keyword>
<evidence type="ECO:0000256" key="9">
    <source>
        <dbReference type="ARBA" id="ARBA00048743"/>
    </source>
</evidence>
<dbReference type="GO" id="GO:0005829">
    <property type="term" value="C:cytosol"/>
    <property type="evidence" value="ECO:0007669"/>
    <property type="project" value="TreeGrafter"/>
</dbReference>
<keyword evidence="4 11" id="KW-0808">Transferase</keyword>
<dbReference type="InterPro" id="IPR018095">
    <property type="entry name" value="Thymidylate_kin_CS"/>
</dbReference>
<accession>A0A540VAC8</accession>
<dbReference type="EC" id="2.7.4.9" evidence="2 11"/>
<comment type="caution">
    <text evidence="13">The sequence shown here is derived from an EMBL/GenBank/DDBJ whole genome shotgun (WGS) entry which is preliminary data.</text>
</comment>
<dbReference type="GO" id="GO:0004798">
    <property type="term" value="F:dTMP kinase activity"/>
    <property type="evidence" value="ECO:0007669"/>
    <property type="project" value="UniProtKB-UniRule"/>
</dbReference>